<evidence type="ECO:0000313" key="4">
    <source>
        <dbReference type="EMBL" id="KAJ9597331.1"/>
    </source>
</evidence>
<keyword evidence="5" id="KW-1185">Reference proteome</keyword>
<protein>
    <recommendedName>
        <fullName evidence="3">LITAF domain-containing protein</fullName>
    </recommendedName>
</protein>
<keyword evidence="2" id="KW-1133">Transmembrane helix</keyword>
<reference evidence="4" key="1">
    <citation type="journal article" date="2023" name="IScience">
        <title>Live-bearing cockroach genome reveals convergent evolutionary mechanisms linked to viviparity in insects and beyond.</title>
        <authorList>
            <person name="Fouks B."/>
            <person name="Harrison M.C."/>
            <person name="Mikhailova A.A."/>
            <person name="Marchal E."/>
            <person name="English S."/>
            <person name="Carruthers M."/>
            <person name="Jennings E.C."/>
            <person name="Chiamaka E.L."/>
            <person name="Frigard R.A."/>
            <person name="Pippel M."/>
            <person name="Attardo G.M."/>
            <person name="Benoit J.B."/>
            <person name="Bornberg-Bauer E."/>
            <person name="Tobe S.S."/>
        </authorList>
    </citation>
    <scope>NUCLEOTIDE SEQUENCE</scope>
    <source>
        <strain evidence="4">Stay&amp;Tobe</strain>
    </source>
</reference>
<evidence type="ECO:0000256" key="2">
    <source>
        <dbReference type="SAM" id="Phobius"/>
    </source>
</evidence>
<evidence type="ECO:0000259" key="3">
    <source>
        <dbReference type="PROSITE" id="PS51837"/>
    </source>
</evidence>
<accession>A0AAD8AEW2</accession>
<keyword evidence="2" id="KW-0472">Membrane</keyword>
<evidence type="ECO:0000256" key="1">
    <source>
        <dbReference type="SAM" id="MobiDB-lite"/>
    </source>
</evidence>
<dbReference type="PROSITE" id="PS51837">
    <property type="entry name" value="LITAF"/>
    <property type="match status" value="1"/>
</dbReference>
<sequence>MVRFGRNRNATPSTNANVSTANQPQGGNVDNSAGAVVTDQPPAESNVPTTGVPPSYSYEGLSVPGPSPYGPPPPYAERDGEYRIIITNIRNGGSYLDFHQSGPVLCPHCMQFTVARVGYRYSAVAYISACLLCLGGCCLCFWIPFCMESCMEARYYCSFCGHYLGFSHMGGPLL</sequence>
<evidence type="ECO:0000313" key="5">
    <source>
        <dbReference type="Proteomes" id="UP001233999"/>
    </source>
</evidence>
<dbReference type="Proteomes" id="UP001233999">
    <property type="component" value="Unassembled WGS sequence"/>
</dbReference>
<dbReference type="InterPro" id="IPR006629">
    <property type="entry name" value="LITAF"/>
</dbReference>
<feature type="transmembrane region" description="Helical" evidence="2">
    <location>
        <begin position="123"/>
        <end position="145"/>
    </location>
</feature>
<feature type="region of interest" description="Disordered" evidence="1">
    <location>
        <begin position="1"/>
        <end position="51"/>
    </location>
</feature>
<dbReference type="Pfam" id="PF10601">
    <property type="entry name" value="zf-LITAF-like"/>
    <property type="match status" value="1"/>
</dbReference>
<feature type="compositionally biased region" description="Polar residues" evidence="1">
    <location>
        <begin position="8"/>
        <end position="31"/>
    </location>
</feature>
<keyword evidence="2" id="KW-0812">Transmembrane</keyword>
<reference evidence="4" key="2">
    <citation type="submission" date="2023-05" db="EMBL/GenBank/DDBJ databases">
        <authorList>
            <person name="Fouks B."/>
        </authorList>
    </citation>
    <scope>NUCLEOTIDE SEQUENCE</scope>
    <source>
        <strain evidence="4">Stay&amp;Tobe</strain>
        <tissue evidence="4">Testes</tissue>
    </source>
</reference>
<proteinExistence type="predicted"/>
<name>A0AAD8AEW2_DIPPU</name>
<comment type="caution">
    <text evidence="4">The sequence shown here is derived from an EMBL/GenBank/DDBJ whole genome shotgun (WGS) entry which is preliminary data.</text>
</comment>
<dbReference type="SMART" id="SM00714">
    <property type="entry name" value="LITAF"/>
    <property type="match status" value="1"/>
</dbReference>
<dbReference type="EMBL" id="JASPKZ010001617">
    <property type="protein sequence ID" value="KAJ9597331.1"/>
    <property type="molecule type" value="Genomic_DNA"/>
</dbReference>
<dbReference type="AlphaFoldDB" id="A0AAD8AEW2"/>
<feature type="domain" description="LITAF" evidence="3">
    <location>
        <begin position="86"/>
        <end position="169"/>
    </location>
</feature>
<gene>
    <name evidence="4" type="ORF">L9F63_011802</name>
</gene>
<organism evidence="4 5">
    <name type="scientific">Diploptera punctata</name>
    <name type="common">Pacific beetle cockroach</name>
    <dbReference type="NCBI Taxonomy" id="6984"/>
    <lineage>
        <taxon>Eukaryota</taxon>
        <taxon>Metazoa</taxon>
        <taxon>Ecdysozoa</taxon>
        <taxon>Arthropoda</taxon>
        <taxon>Hexapoda</taxon>
        <taxon>Insecta</taxon>
        <taxon>Pterygota</taxon>
        <taxon>Neoptera</taxon>
        <taxon>Polyneoptera</taxon>
        <taxon>Dictyoptera</taxon>
        <taxon>Blattodea</taxon>
        <taxon>Blaberoidea</taxon>
        <taxon>Blaberidae</taxon>
        <taxon>Diplopterinae</taxon>
        <taxon>Diploptera</taxon>
    </lineage>
</organism>